<protein>
    <submittedName>
        <fullName evidence="2">Uncharacterized protein</fullName>
    </submittedName>
</protein>
<gene>
    <name evidence="2" type="ORF">HMPREF3225_01239</name>
</gene>
<evidence type="ECO:0000313" key="2">
    <source>
        <dbReference type="EMBL" id="KXA38368.1"/>
    </source>
</evidence>
<keyword evidence="1" id="KW-0472">Membrane</keyword>
<comment type="caution">
    <text evidence="2">The sequence shown here is derived from an EMBL/GenBank/DDBJ whole genome shotgun (WGS) entry which is preliminary data.</text>
</comment>
<organism evidence="2 3">
    <name type="scientific">Staphylococcus lugdunensis</name>
    <dbReference type="NCBI Taxonomy" id="28035"/>
    <lineage>
        <taxon>Bacteria</taxon>
        <taxon>Bacillati</taxon>
        <taxon>Bacillota</taxon>
        <taxon>Bacilli</taxon>
        <taxon>Bacillales</taxon>
        <taxon>Staphylococcaceae</taxon>
        <taxon>Staphylococcus</taxon>
    </lineage>
</organism>
<evidence type="ECO:0000256" key="1">
    <source>
        <dbReference type="SAM" id="Phobius"/>
    </source>
</evidence>
<dbReference type="AlphaFoldDB" id="A0ABD4EFZ7"/>
<evidence type="ECO:0000313" key="3">
    <source>
        <dbReference type="Proteomes" id="UP000070063"/>
    </source>
</evidence>
<feature type="transmembrane region" description="Helical" evidence="1">
    <location>
        <begin position="28"/>
        <end position="48"/>
    </location>
</feature>
<name>A0ABD4EFZ7_STALU</name>
<keyword evidence="1" id="KW-0812">Transmembrane</keyword>
<dbReference type="GeneID" id="70363141"/>
<proteinExistence type="predicted"/>
<dbReference type="EMBL" id="LRQI01000049">
    <property type="protein sequence ID" value="KXA38368.1"/>
    <property type="molecule type" value="Genomic_DNA"/>
</dbReference>
<sequence length="58" mass="7058">MRRLFGIFLAFTINTTMTYYLTTEGTWENLLLQCMSLSMIIVFFFYYFQFIKKAKKMT</sequence>
<accession>A0ABD4EFZ7</accession>
<dbReference type="Proteomes" id="UP000070063">
    <property type="component" value="Unassembled WGS sequence"/>
</dbReference>
<dbReference type="RefSeq" id="WP_014533217.1">
    <property type="nucleotide sequence ID" value="NZ_AP021848.1"/>
</dbReference>
<keyword evidence="1" id="KW-1133">Transmembrane helix</keyword>
<reference evidence="2 3" key="1">
    <citation type="submission" date="2016-01" db="EMBL/GenBank/DDBJ databases">
        <authorList>
            <person name="Mitreva M."/>
            <person name="Pepin K.H."/>
            <person name="Mihindukulasuriya K.A."/>
            <person name="Fulton R."/>
            <person name="Fronick C."/>
            <person name="O'Laughlin M."/>
            <person name="Miner T."/>
            <person name="Herter B."/>
            <person name="Rosa B.A."/>
            <person name="Cordes M."/>
            <person name="Tomlinson C."/>
            <person name="Wollam A."/>
            <person name="Palsikar V.B."/>
            <person name="Mardis E.R."/>
            <person name="Wilson R.K."/>
        </authorList>
    </citation>
    <scope>NUCLEOTIDE SEQUENCE [LARGE SCALE GENOMIC DNA]</scope>
    <source>
        <strain evidence="2 3">MJR7738</strain>
    </source>
</reference>